<dbReference type="Proteomes" id="UP001162992">
    <property type="component" value="Chromosome 13"/>
</dbReference>
<proteinExistence type="predicted"/>
<evidence type="ECO:0000313" key="2">
    <source>
        <dbReference type="Proteomes" id="UP001162992"/>
    </source>
</evidence>
<gene>
    <name evidence="1" type="ORF">O6H91_13G039400</name>
</gene>
<keyword evidence="2" id="KW-1185">Reference proteome</keyword>
<accession>A0ACC2BTY4</accession>
<name>A0ACC2BTY4_DIPCM</name>
<sequence>MEIYANARIADSGDDDEKMEAAVSEKGGEEQMTQEEVDSQPRLSSVERAMLIGFLNGLLDRLKLLSLLPGAKDVGDTSIRMSQIADGYEIIREKLLESAQLMLRPLRHGPKVSKFEMEVLWLQKVFLATLNEVQDVSNFSTLLKVVEEDEFREKILPERIEHMKILMSEMHEMRIQSHIEALEHNDTVREWSKSLNKLKREIKELKKQSKVDGKYRADIAVATADCARRGRDLCLKTLKEEVQQLRSQIEVENGVNAKCVEFLKKQNLQLMEEAITLAAGHDNDVQYMDIMLGKLKDQMQRKQELLSVLEPRYKQEMAEKEAAKAELARQRDISIEMQGEMEMRLRATIKIQKIWRGHVARVAFHKESKKLRKKKQKESKRAGKKLKGKK</sequence>
<dbReference type="EMBL" id="CM055104">
    <property type="protein sequence ID" value="KAJ7533247.1"/>
    <property type="molecule type" value="Genomic_DNA"/>
</dbReference>
<evidence type="ECO:0000313" key="1">
    <source>
        <dbReference type="EMBL" id="KAJ7533247.1"/>
    </source>
</evidence>
<protein>
    <submittedName>
        <fullName evidence="1">Uncharacterized protein</fullName>
    </submittedName>
</protein>
<comment type="caution">
    <text evidence="1">The sequence shown here is derived from an EMBL/GenBank/DDBJ whole genome shotgun (WGS) entry which is preliminary data.</text>
</comment>
<reference evidence="2" key="1">
    <citation type="journal article" date="2024" name="Proc. Natl. Acad. Sci. U.S.A.">
        <title>Extraordinary preservation of gene collinearity over three hundred million years revealed in homosporous lycophytes.</title>
        <authorList>
            <person name="Li C."/>
            <person name="Wickell D."/>
            <person name="Kuo L.Y."/>
            <person name="Chen X."/>
            <person name="Nie B."/>
            <person name="Liao X."/>
            <person name="Peng D."/>
            <person name="Ji J."/>
            <person name="Jenkins J."/>
            <person name="Williams M."/>
            <person name="Shu S."/>
            <person name="Plott C."/>
            <person name="Barry K."/>
            <person name="Rajasekar S."/>
            <person name="Grimwood J."/>
            <person name="Han X."/>
            <person name="Sun S."/>
            <person name="Hou Z."/>
            <person name="He W."/>
            <person name="Dai G."/>
            <person name="Sun C."/>
            <person name="Schmutz J."/>
            <person name="Leebens-Mack J.H."/>
            <person name="Li F.W."/>
            <person name="Wang L."/>
        </authorList>
    </citation>
    <scope>NUCLEOTIDE SEQUENCE [LARGE SCALE GENOMIC DNA]</scope>
    <source>
        <strain evidence="2">cv. PW_Plant_1</strain>
    </source>
</reference>
<organism evidence="1 2">
    <name type="scientific">Diphasiastrum complanatum</name>
    <name type="common">Issler's clubmoss</name>
    <name type="synonym">Lycopodium complanatum</name>
    <dbReference type="NCBI Taxonomy" id="34168"/>
    <lineage>
        <taxon>Eukaryota</taxon>
        <taxon>Viridiplantae</taxon>
        <taxon>Streptophyta</taxon>
        <taxon>Embryophyta</taxon>
        <taxon>Tracheophyta</taxon>
        <taxon>Lycopodiopsida</taxon>
        <taxon>Lycopodiales</taxon>
        <taxon>Lycopodiaceae</taxon>
        <taxon>Lycopodioideae</taxon>
        <taxon>Diphasiastrum</taxon>
    </lineage>
</organism>